<evidence type="ECO:0000256" key="1">
    <source>
        <dbReference type="ARBA" id="ARBA00022723"/>
    </source>
</evidence>
<keyword evidence="2 4" id="KW-0863">Zinc-finger</keyword>
<dbReference type="InterPro" id="IPR002893">
    <property type="entry name" value="Znf_MYND"/>
</dbReference>
<evidence type="ECO:0000313" key="6">
    <source>
        <dbReference type="EMBL" id="CAE6500198.1"/>
    </source>
</evidence>
<evidence type="ECO:0000256" key="3">
    <source>
        <dbReference type="ARBA" id="ARBA00022833"/>
    </source>
</evidence>
<sequence length="374" mass="42934">MRSNYLPGLSAVTFMLWRYVTYQRFLKGPKEAQRYFGPLKEVFWRCFLVATPHEQASFYHMYQWDRDLWPQHSQALTTTAKLHNSTVVIGTFIDRLAPAAVAGVSVSSIPPVSLSDLVNSFKYVGNYFQLGCEDLVAGYFGTVIEQMWCINSQQESDPRFNSAIGTSMLNQFCTILELLRHRTANRAIALQVIDVTIKTDLLNLIARAILSLVPHPSMDRHSDDYSTNAHVLKGAEEFHNDLSKLVPAQVMSERFEFYYSDWWKVTRHLGFLGQAILPREQTPIEVQSFFYALCLEFWGRVGKAIRHPGAELPARFCRYTRCPDPWVVAGIVHGCSNCSKVEYCSARCRGMDWVHDHERQSHRVLCSRYKEEDG</sequence>
<evidence type="ECO:0000313" key="7">
    <source>
        <dbReference type="Proteomes" id="UP000663850"/>
    </source>
</evidence>
<organism evidence="6 7">
    <name type="scientific">Rhizoctonia solani</name>
    <dbReference type="NCBI Taxonomy" id="456999"/>
    <lineage>
        <taxon>Eukaryota</taxon>
        <taxon>Fungi</taxon>
        <taxon>Dikarya</taxon>
        <taxon>Basidiomycota</taxon>
        <taxon>Agaricomycotina</taxon>
        <taxon>Agaricomycetes</taxon>
        <taxon>Cantharellales</taxon>
        <taxon>Ceratobasidiaceae</taxon>
        <taxon>Rhizoctonia</taxon>
    </lineage>
</organism>
<evidence type="ECO:0000256" key="4">
    <source>
        <dbReference type="PROSITE-ProRule" id="PRU00134"/>
    </source>
</evidence>
<dbReference type="AlphaFoldDB" id="A0A8H3CU37"/>
<name>A0A8H3CU37_9AGAM</name>
<evidence type="ECO:0000256" key="2">
    <source>
        <dbReference type="ARBA" id="ARBA00022771"/>
    </source>
</evidence>
<evidence type="ECO:0000259" key="5">
    <source>
        <dbReference type="PROSITE" id="PS50865"/>
    </source>
</evidence>
<keyword evidence="3" id="KW-0862">Zinc</keyword>
<gene>
    <name evidence="6" type="ORF">RDB_LOCUS94352</name>
</gene>
<dbReference type="SUPFAM" id="SSF144232">
    <property type="entry name" value="HIT/MYND zinc finger-like"/>
    <property type="match status" value="1"/>
</dbReference>
<dbReference type="GO" id="GO:0008270">
    <property type="term" value="F:zinc ion binding"/>
    <property type="evidence" value="ECO:0007669"/>
    <property type="project" value="UniProtKB-KW"/>
</dbReference>
<keyword evidence="1" id="KW-0479">Metal-binding</keyword>
<dbReference type="PROSITE" id="PS50865">
    <property type="entry name" value="ZF_MYND_2"/>
    <property type="match status" value="1"/>
</dbReference>
<protein>
    <recommendedName>
        <fullName evidence="5">MYND-type domain-containing protein</fullName>
    </recommendedName>
</protein>
<accession>A0A8H3CU37</accession>
<proteinExistence type="predicted"/>
<comment type="caution">
    <text evidence="6">The sequence shown here is derived from an EMBL/GenBank/DDBJ whole genome shotgun (WGS) entry which is preliminary data.</text>
</comment>
<reference evidence="6" key="1">
    <citation type="submission" date="2021-01" db="EMBL/GenBank/DDBJ databases">
        <authorList>
            <person name="Kaushik A."/>
        </authorList>
    </citation>
    <scope>NUCLEOTIDE SEQUENCE</scope>
    <source>
        <strain evidence="6">Type strain: AG8-Rh-89/</strain>
    </source>
</reference>
<feature type="domain" description="MYND-type" evidence="5">
    <location>
        <begin position="317"/>
        <end position="366"/>
    </location>
</feature>
<dbReference type="Proteomes" id="UP000663850">
    <property type="component" value="Unassembled WGS sequence"/>
</dbReference>
<dbReference type="EMBL" id="CAJMWZ010005082">
    <property type="protein sequence ID" value="CAE6500198.1"/>
    <property type="molecule type" value="Genomic_DNA"/>
</dbReference>